<accession>U2DF02</accession>
<dbReference type="RefSeq" id="WP_008528454.1">
    <property type="nucleotide sequence ID" value="NC_021921.1"/>
</dbReference>
<dbReference type="eggNOG" id="arCOG02054">
    <property type="taxonomic scope" value="Archaea"/>
</dbReference>
<comment type="caution">
    <text evidence="7">The sequence shown here is derived from an EMBL/GenBank/DDBJ whole genome shotgun (WGS) entry which is preliminary data.</text>
</comment>
<comment type="subcellular location">
    <subcellularLocation>
        <location evidence="1">Membrane</location>
        <topology evidence="1">Multi-pass membrane protein</topology>
    </subcellularLocation>
</comment>
<keyword evidence="4 5" id="KW-0472">Membrane</keyword>
<evidence type="ECO:0000256" key="4">
    <source>
        <dbReference type="ARBA" id="ARBA00023136"/>
    </source>
</evidence>
<dbReference type="OrthoDB" id="240898at2157"/>
<feature type="transmembrane region" description="Helical" evidence="5">
    <location>
        <begin position="179"/>
        <end position="197"/>
    </location>
</feature>
<evidence type="ECO:0000256" key="5">
    <source>
        <dbReference type="SAM" id="Phobius"/>
    </source>
</evidence>
<evidence type="ECO:0000256" key="1">
    <source>
        <dbReference type="ARBA" id="ARBA00004141"/>
    </source>
</evidence>
<protein>
    <submittedName>
        <fullName evidence="7">Yip1 domain protein</fullName>
    </submittedName>
</protein>
<dbReference type="AlphaFoldDB" id="U2DF02"/>
<evidence type="ECO:0000313" key="8">
    <source>
        <dbReference type="Proteomes" id="UP000003861"/>
    </source>
</evidence>
<dbReference type="Proteomes" id="UP000003861">
    <property type="component" value="Unassembled WGS sequence"/>
</dbReference>
<feature type="domain" description="Yip1" evidence="6">
    <location>
        <begin position="6"/>
        <end position="197"/>
    </location>
</feature>
<feature type="transmembrane region" description="Helical" evidence="5">
    <location>
        <begin position="148"/>
        <end position="167"/>
    </location>
</feature>
<evidence type="ECO:0000256" key="2">
    <source>
        <dbReference type="ARBA" id="ARBA00022692"/>
    </source>
</evidence>
<dbReference type="Pfam" id="PF04893">
    <property type="entry name" value="Yip1"/>
    <property type="match status" value="1"/>
</dbReference>
<dbReference type="EMBL" id="AFNT02000063">
    <property type="protein sequence ID" value="ERJ04677.1"/>
    <property type="molecule type" value="Genomic_DNA"/>
</dbReference>
<evidence type="ECO:0000259" key="6">
    <source>
        <dbReference type="Pfam" id="PF04893"/>
    </source>
</evidence>
<dbReference type="GO" id="GO:0016020">
    <property type="term" value="C:membrane"/>
    <property type="evidence" value="ECO:0007669"/>
    <property type="project" value="UniProtKB-SubCell"/>
</dbReference>
<evidence type="ECO:0000256" key="3">
    <source>
        <dbReference type="ARBA" id="ARBA00022989"/>
    </source>
</evidence>
<reference evidence="7 8" key="2">
    <citation type="journal article" date="2013" name="PLoS ONE">
        <title>INDIGO - INtegrated Data Warehouse of MIcrobial GenOmes with Examples from the Red Sea Extremophiles.</title>
        <authorList>
            <person name="Alam I."/>
            <person name="Antunes A."/>
            <person name="Kamau A.A."/>
            <person name="Ba Alawi W."/>
            <person name="Kalkatawi M."/>
            <person name="Stingl U."/>
            <person name="Bajic V.B."/>
        </authorList>
    </citation>
    <scope>NUCLEOTIDE SEQUENCE [LARGE SCALE GENOMIC DNA]</scope>
    <source>
        <strain evidence="7 8">SARL4B</strain>
    </source>
</reference>
<organism evidence="7 8">
    <name type="scientific">Halorhabdus tiamatea SARL4B</name>
    <dbReference type="NCBI Taxonomy" id="1033806"/>
    <lineage>
        <taxon>Archaea</taxon>
        <taxon>Methanobacteriati</taxon>
        <taxon>Methanobacteriota</taxon>
        <taxon>Stenosarchaea group</taxon>
        <taxon>Halobacteria</taxon>
        <taxon>Halobacteriales</taxon>
        <taxon>Haloarculaceae</taxon>
        <taxon>Halorhabdus</taxon>
    </lineage>
</organism>
<feature type="transmembrane region" description="Helical" evidence="5">
    <location>
        <begin position="63"/>
        <end position="93"/>
    </location>
</feature>
<dbReference type="GeneID" id="23798494"/>
<sequence length="200" mass="21139">MRKTPLRSPSEYYRQTDRPSLSVGTAVVLVEATLVAVVVWVFVRRVMAQIDLTAAERADVSGMIVGGAVGVFVAVLLGWLLFGAILHVFVWFADGDRGFGTTLAVVGEADLVSILLFPVAAVGLFTMVGDVPSDPAAAASFLERAGPYSSPLAVLSSFVGFVWRAVIQGIGLAEAHDLPVGKMLTLTFVLGFLGFVLNLV</sequence>
<gene>
    <name evidence="7" type="ORF">HLRTI_003364</name>
</gene>
<name>U2DF02_9EURY</name>
<keyword evidence="3 5" id="KW-1133">Transmembrane helix</keyword>
<reference evidence="7 8" key="1">
    <citation type="journal article" date="2011" name="J. Bacteriol.">
        <title>Genome sequence of Halorhabdus tiamatea, the first archaeon isolated from a deep-sea anoxic brine lake.</title>
        <authorList>
            <person name="Antunes A."/>
            <person name="Alam I."/>
            <person name="Bajic V.B."/>
            <person name="Stingl U."/>
        </authorList>
    </citation>
    <scope>NUCLEOTIDE SEQUENCE [LARGE SCALE GENOMIC DNA]</scope>
    <source>
        <strain evidence="7 8">SARL4B</strain>
    </source>
</reference>
<feature type="transmembrane region" description="Helical" evidence="5">
    <location>
        <begin position="105"/>
        <end position="128"/>
    </location>
</feature>
<dbReference type="InterPro" id="IPR006977">
    <property type="entry name" value="Yip1_dom"/>
</dbReference>
<feature type="transmembrane region" description="Helical" evidence="5">
    <location>
        <begin position="21"/>
        <end position="43"/>
    </location>
</feature>
<evidence type="ECO:0000313" key="7">
    <source>
        <dbReference type="EMBL" id="ERJ04677.1"/>
    </source>
</evidence>
<keyword evidence="2 5" id="KW-0812">Transmembrane</keyword>
<proteinExistence type="predicted"/>